<evidence type="ECO:0000256" key="2">
    <source>
        <dbReference type="ARBA" id="ARBA00022737"/>
    </source>
</evidence>
<dbReference type="PANTHER" id="PTHR14091:SF0">
    <property type="entry name" value="PERIODIC TRYPTOPHAN PROTEIN 1 HOMOLOG"/>
    <property type="match status" value="1"/>
</dbReference>
<dbReference type="GO" id="GO:0005634">
    <property type="term" value="C:nucleus"/>
    <property type="evidence" value="ECO:0007669"/>
    <property type="project" value="TreeGrafter"/>
</dbReference>
<dbReference type="InterPro" id="IPR044285">
    <property type="entry name" value="PWP1"/>
</dbReference>
<dbReference type="PRINTS" id="PR00320">
    <property type="entry name" value="GPROTEINBRPT"/>
</dbReference>
<sequence length="470" mass="52281">MISALVWVPRGASQNKENEIEDFISSSCIIEENEAVMEESDESSDSSSVSVGDVLAPDLNSLTQQDTLQADYEKDQQDEEEREDLQYRETDAVVICGLTEDEVSSLVFYVIEDTEDGPHLYPHHDLVLPSFPLSLAWCDISGLDGWNCQSCVAVGSLIPQIEIYDASAVDELEPLAILGETRVSKLSSSSTRKKTKRRPKKVDSEYHVDSVLSLSWNRNDKRLLASGSADCTVRCWDITTCKSVRTWLHHEKEVQSVCWHEKEPTLLLSGSFDQTVSLLDIRVNQNIPSFRLSVDSDVESVCWVPTSWEGAASSKFLVTLENGTMELFDSRMASSESQRSVALWTCKAHEKAVSACTFSTHFKGMLVTGSLDESLRLWDCKESRPQLVQEWKTTGVGAIFATQFCQDIETSNWLALSGSKGKLELLDILTIGDTLVQHFPECSQKSSRSTRSFIGVYSDDESLSSSSSSD</sequence>
<proteinExistence type="predicted"/>
<dbReference type="EMBL" id="KB454541">
    <property type="protein sequence ID" value="EME26868.1"/>
    <property type="molecule type" value="Genomic_DNA"/>
</dbReference>
<organism evidence="4 5">
    <name type="scientific">Galdieria sulphuraria</name>
    <name type="common">Red alga</name>
    <dbReference type="NCBI Taxonomy" id="130081"/>
    <lineage>
        <taxon>Eukaryota</taxon>
        <taxon>Rhodophyta</taxon>
        <taxon>Bangiophyceae</taxon>
        <taxon>Galdieriales</taxon>
        <taxon>Galdieriaceae</taxon>
        <taxon>Galdieria</taxon>
    </lineage>
</organism>
<protein>
    <submittedName>
        <fullName evidence="4">Transducin family protein / WD-40 repeat family protein</fullName>
    </submittedName>
</protein>
<dbReference type="KEGG" id="gsl:Gasu_55530"/>
<dbReference type="SMART" id="SM00320">
    <property type="entry name" value="WD40"/>
    <property type="match status" value="3"/>
</dbReference>
<keyword evidence="5" id="KW-1185">Reference proteome</keyword>
<evidence type="ECO:0000256" key="3">
    <source>
        <dbReference type="PROSITE-ProRule" id="PRU00221"/>
    </source>
</evidence>
<dbReference type="OMA" id="TPESTIW"/>
<dbReference type="Gramene" id="EME26868">
    <property type="protein sequence ID" value="EME26868"/>
    <property type="gene ID" value="Gasu_55530"/>
</dbReference>
<dbReference type="GO" id="GO:0006364">
    <property type="term" value="P:rRNA processing"/>
    <property type="evidence" value="ECO:0007669"/>
    <property type="project" value="InterPro"/>
</dbReference>
<dbReference type="SUPFAM" id="SSF50978">
    <property type="entry name" value="WD40 repeat-like"/>
    <property type="match status" value="1"/>
</dbReference>
<feature type="repeat" description="WD" evidence="3">
    <location>
        <begin position="346"/>
        <end position="388"/>
    </location>
</feature>
<evidence type="ECO:0000313" key="4">
    <source>
        <dbReference type="EMBL" id="EME26868.1"/>
    </source>
</evidence>
<dbReference type="PANTHER" id="PTHR14091">
    <property type="entry name" value="PERIODIC TRYPTOPHAN PROTEIN 1"/>
    <property type="match status" value="1"/>
</dbReference>
<evidence type="ECO:0000256" key="1">
    <source>
        <dbReference type="ARBA" id="ARBA00022574"/>
    </source>
</evidence>
<dbReference type="InterPro" id="IPR020472">
    <property type="entry name" value="WD40_PAC1"/>
</dbReference>
<feature type="repeat" description="WD" evidence="3">
    <location>
        <begin position="204"/>
        <end position="246"/>
    </location>
</feature>
<dbReference type="Gene3D" id="2.130.10.10">
    <property type="entry name" value="YVTN repeat-like/Quinoprotein amine dehydrogenase"/>
    <property type="match status" value="2"/>
</dbReference>
<dbReference type="eggNOG" id="KOG0270">
    <property type="taxonomic scope" value="Eukaryota"/>
</dbReference>
<gene>
    <name evidence="4" type="ORF">Gasu_55530</name>
</gene>
<dbReference type="STRING" id="130081.M2XTA5"/>
<keyword evidence="1 3" id="KW-0853">WD repeat</keyword>
<dbReference type="InterPro" id="IPR001680">
    <property type="entry name" value="WD40_rpt"/>
</dbReference>
<dbReference type="InterPro" id="IPR036322">
    <property type="entry name" value="WD40_repeat_dom_sf"/>
</dbReference>
<dbReference type="Proteomes" id="UP000030680">
    <property type="component" value="Unassembled WGS sequence"/>
</dbReference>
<evidence type="ECO:0000313" key="5">
    <source>
        <dbReference type="Proteomes" id="UP000030680"/>
    </source>
</evidence>
<dbReference type="PROSITE" id="PS50082">
    <property type="entry name" value="WD_REPEATS_2"/>
    <property type="match status" value="2"/>
</dbReference>
<keyword evidence="2" id="KW-0677">Repeat</keyword>
<dbReference type="GeneID" id="17085817"/>
<reference evidence="5" key="1">
    <citation type="journal article" date="2013" name="Science">
        <title>Gene transfer from bacteria and archaea facilitated evolution of an extremophilic eukaryote.</title>
        <authorList>
            <person name="Schonknecht G."/>
            <person name="Chen W.H."/>
            <person name="Ternes C.M."/>
            <person name="Barbier G.G."/>
            <person name="Shrestha R.P."/>
            <person name="Stanke M."/>
            <person name="Brautigam A."/>
            <person name="Baker B.J."/>
            <person name="Banfield J.F."/>
            <person name="Garavito R.M."/>
            <person name="Carr K."/>
            <person name="Wilkerson C."/>
            <person name="Rensing S.A."/>
            <person name="Gagneul D."/>
            <person name="Dickenson N.E."/>
            <person name="Oesterhelt C."/>
            <person name="Lercher M.J."/>
            <person name="Weber A.P."/>
        </authorList>
    </citation>
    <scope>NUCLEOTIDE SEQUENCE [LARGE SCALE GENOMIC DNA]</scope>
    <source>
        <strain evidence="5">074W</strain>
    </source>
</reference>
<dbReference type="Pfam" id="PF00400">
    <property type="entry name" value="WD40"/>
    <property type="match status" value="3"/>
</dbReference>
<dbReference type="OrthoDB" id="270624at2759"/>
<dbReference type="PROSITE" id="PS50294">
    <property type="entry name" value="WD_REPEATS_REGION"/>
    <property type="match status" value="2"/>
</dbReference>
<dbReference type="AlphaFoldDB" id="M2XTA5"/>
<name>M2XTA5_GALSU</name>
<dbReference type="RefSeq" id="XP_005703388.1">
    <property type="nucleotide sequence ID" value="XM_005703331.1"/>
</dbReference>
<accession>M2XTA5</accession>
<dbReference type="InterPro" id="IPR015943">
    <property type="entry name" value="WD40/YVTN_repeat-like_dom_sf"/>
</dbReference>